<dbReference type="InterPro" id="IPR054722">
    <property type="entry name" value="PolX-like_BBD"/>
</dbReference>
<evidence type="ECO:0000313" key="4">
    <source>
        <dbReference type="Proteomes" id="UP001454036"/>
    </source>
</evidence>
<feature type="compositionally biased region" description="Low complexity" evidence="1">
    <location>
        <begin position="691"/>
        <end position="709"/>
    </location>
</feature>
<dbReference type="Pfam" id="PF07727">
    <property type="entry name" value="RVT_2"/>
    <property type="match status" value="1"/>
</dbReference>
<dbReference type="GO" id="GO:0003676">
    <property type="term" value="F:nucleic acid binding"/>
    <property type="evidence" value="ECO:0007669"/>
    <property type="project" value="InterPro"/>
</dbReference>
<comment type="caution">
    <text evidence="3">The sequence shown here is derived from an EMBL/GenBank/DDBJ whole genome shotgun (WGS) entry which is preliminary data.</text>
</comment>
<feature type="compositionally biased region" description="Polar residues" evidence="1">
    <location>
        <begin position="243"/>
        <end position="256"/>
    </location>
</feature>
<reference evidence="3 4" key="1">
    <citation type="submission" date="2024-01" db="EMBL/GenBank/DDBJ databases">
        <title>The complete chloroplast genome sequence of Lithospermum erythrorhizon: insights into the phylogenetic relationship among Boraginaceae species and the maternal lineages of purple gromwells.</title>
        <authorList>
            <person name="Okada T."/>
            <person name="Watanabe K."/>
        </authorList>
    </citation>
    <scope>NUCLEOTIDE SEQUENCE [LARGE SCALE GENOMIC DNA]</scope>
</reference>
<protein>
    <submittedName>
        <fullName evidence="3">Transmembrane signal receptor</fullName>
    </submittedName>
</protein>
<feature type="region of interest" description="Disordered" evidence="1">
    <location>
        <begin position="1"/>
        <end position="44"/>
    </location>
</feature>
<dbReference type="PROSITE" id="PS50994">
    <property type="entry name" value="INTEGRASE"/>
    <property type="match status" value="1"/>
</dbReference>
<feature type="domain" description="Integrase catalytic" evidence="2">
    <location>
        <begin position="514"/>
        <end position="679"/>
    </location>
</feature>
<gene>
    <name evidence="3" type="ORF">LIER_22747</name>
</gene>
<dbReference type="InterPro" id="IPR012337">
    <property type="entry name" value="RNaseH-like_sf"/>
</dbReference>
<keyword evidence="3" id="KW-0472">Membrane</keyword>
<dbReference type="PANTHER" id="PTHR47481:SF43">
    <property type="entry name" value="RETROTRANSPOSON COPIA-LIKE N-TERMINAL DOMAIN-CONTAINING PROTEIN"/>
    <property type="match status" value="1"/>
</dbReference>
<dbReference type="InterPro" id="IPR001584">
    <property type="entry name" value="Integrase_cat-core"/>
</dbReference>
<dbReference type="Proteomes" id="UP001454036">
    <property type="component" value="Unassembled WGS sequence"/>
</dbReference>
<sequence length="891" mass="99156">MVSDGSDSGGSPKSTTLLLTSAPPTNPIVSPSSSPLDPLSPHPSPPYPKGHHFVSIKLTTKNHAYWLSQITPFLTYQGLYPHVDGSLPVPPYSEAAFSVWYQRDQLVMSILISSLSEEVMAIPIGHTTARGIWLAIETSLASHSLSRSLQLQAALHELRQNDLTISEYMTKAKVLFTDMQAIGKHPSSDDFLVKVLFGLKPEFNEMVSSIVTKVGTLSFEEVHNLLLTQECLVNSRNSVTNGGVSSLNPLANSAQRSGSHPPPSGPSNHVSGYNGRGARYYGQRGGRGRGYNQQNPRFSRYGSGQSSRLISSYSSPGSGHRQQPCQLCNSLAHQALACPKYVTAEAHMSLPAPQSQFQRAPSNAWYPDTGATHHVTPDLASLQIYDDYSGPDPLHVGNGTGLSINHVGSSNIYAPNHVFQLSDILHVPQITKPLLSVQKFCHDNNVIFEFTDSSFLIKDKTSRKTLLTGPTNNGLYRLQPIAISASASPATWHHRLGHPHSRVLQQILSRHSSRRSSGVLDLIFTDVWGLSPKLSSEGMRYYVLFVDDFSLFVWLFLIAVKSDVFPTFLRFQKFVERQFSTKIKSVQSDWGGEYRSLNKYFQEIGIEHRLACPHTHHQMGRVERRHRHIVDTGLTLLAHAGLDFKYWQYAFDTAVFLINRPVPTPNGLTQPDMPYASTPFHFKQPTSLGLSTLPHPTSPSSSATQTISSKYVPPPPALHSYRLRSTTNSLKPNKIYDHSVNMVDAHLFFEPTCFSQANKCPLWRAAMHDEINAMIRTNTWTLVPRSSSMNVIGCRWIFKLKRDSQGNIVRRRARLVAKGHHQQEGVDFFDPFSLVIKHSTIRILLTLAVIFSWSVKQLDIQNAFLNGDLVESVYMQQPPGFISDSDSSFVC</sequence>
<feature type="compositionally biased region" description="Low complexity" evidence="1">
    <location>
        <begin position="1"/>
        <end position="23"/>
    </location>
</feature>
<dbReference type="PANTHER" id="PTHR47481">
    <property type="match status" value="1"/>
</dbReference>
<evidence type="ECO:0000313" key="3">
    <source>
        <dbReference type="EMBL" id="GAA0167911.1"/>
    </source>
</evidence>
<proteinExistence type="predicted"/>
<keyword evidence="3" id="KW-0812">Transmembrane</keyword>
<dbReference type="Pfam" id="PF14223">
    <property type="entry name" value="Retrotran_gag_2"/>
    <property type="match status" value="1"/>
</dbReference>
<feature type="region of interest" description="Disordered" evidence="1">
    <location>
        <begin position="691"/>
        <end position="715"/>
    </location>
</feature>
<evidence type="ECO:0000256" key="1">
    <source>
        <dbReference type="SAM" id="MobiDB-lite"/>
    </source>
</evidence>
<organism evidence="3 4">
    <name type="scientific">Lithospermum erythrorhizon</name>
    <name type="common">Purple gromwell</name>
    <name type="synonym">Lithospermum officinale var. erythrorhizon</name>
    <dbReference type="NCBI Taxonomy" id="34254"/>
    <lineage>
        <taxon>Eukaryota</taxon>
        <taxon>Viridiplantae</taxon>
        <taxon>Streptophyta</taxon>
        <taxon>Embryophyta</taxon>
        <taxon>Tracheophyta</taxon>
        <taxon>Spermatophyta</taxon>
        <taxon>Magnoliopsida</taxon>
        <taxon>eudicotyledons</taxon>
        <taxon>Gunneridae</taxon>
        <taxon>Pentapetalae</taxon>
        <taxon>asterids</taxon>
        <taxon>lamiids</taxon>
        <taxon>Boraginales</taxon>
        <taxon>Boraginaceae</taxon>
        <taxon>Boraginoideae</taxon>
        <taxon>Lithospermeae</taxon>
        <taxon>Lithospermum</taxon>
    </lineage>
</organism>
<keyword evidence="4" id="KW-1185">Reference proteome</keyword>
<keyword evidence="3" id="KW-0675">Receptor</keyword>
<feature type="compositionally biased region" description="Low complexity" evidence="1">
    <location>
        <begin position="272"/>
        <end position="282"/>
    </location>
</feature>
<name>A0AAV3QXI1_LITER</name>
<dbReference type="InterPro" id="IPR036397">
    <property type="entry name" value="RNaseH_sf"/>
</dbReference>
<dbReference type="SUPFAM" id="SSF53098">
    <property type="entry name" value="Ribonuclease H-like"/>
    <property type="match status" value="1"/>
</dbReference>
<dbReference type="Pfam" id="PF22936">
    <property type="entry name" value="Pol_BBD"/>
    <property type="match status" value="1"/>
</dbReference>
<dbReference type="EMBL" id="BAABME010006270">
    <property type="protein sequence ID" value="GAA0167911.1"/>
    <property type="molecule type" value="Genomic_DNA"/>
</dbReference>
<dbReference type="InterPro" id="IPR013103">
    <property type="entry name" value="RVT_2"/>
</dbReference>
<dbReference type="GO" id="GO:0015074">
    <property type="term" value="P:DNA integration"/>
    <property type="evidence" value="ECO:0007669"/>
    <property type="project" value="InterPro"/>
</dbReference>
<feature type="region of interest" description="Disordered" evidence="1">
    <location>
        <begin position="243"/>
        <end position="317"/>
    </location>
</feature>
<dbReference type="AlphaFoldDB" id="A0AAV3QXI1"/>
<evidence type="ECO:0000259" key="2">
    <source>
        <dbReference type="PROSITE" id="PS50994"/>
    </source>
</evidence>
<dbReference type="Gene3D" id="3.30.420.10">
    <property type="entry name" value="Ribonuclease H-like superfamily/Ribonuclease H"/>
    <property type="match status" value="1"/>
</dbReference>
<feature type="compositionally biased region" description="Polar residues" evidence="1">
    <location>
        <begin position="302"/>
        <end position="317"/>
    </location>
</feature>
<accession>A0AAV3QXI1</accession>